<evidence type="ECO:0000313" key="2">
    <source>
        <dbReference type="EMBL" id="KAK3675752.1"/>
    </source>
</evidence>
<evidence type="ECO:0000256" key="1">
    <source>
        <dbReference type="SAM" id="MobiDB-lite"/>
    </source>
</evidence>
<sequence>MVKRRGRASNQNNTSIPDLPPTGGDWTQFLVPPREFSQKQWRSGVGLDNLSLESFVNVNARSNSVPCATSIESIAASPSASVHDSKLSSTQSVSSDVSGTEDLPRQHELVKKCTQADAARAPAAQLRANSTPVFTDQIDIAKLHRLFTKARARCLRDVCVHALLRRSVGCQAGKGVMDTGSSAVAGQDDELDAAEEGQYFLPAGLLDDEEEEAVAGHSQAALRLESQKLTTASRPSAFLEYDFRPHVSTRDTQCRSGAEVWSRDTDTKAFLDSLRQAKYCWHTFMTTDPELAIQYLRTPEHLHLWQMISEINENLAPHELSLPLPQWPTQYLVDLTNDVKAVHHAMTRREVRVLRQRLASHSNGVVVGGLKGKEVWDLLVAAASSCVRDARLGLEDLVVLRDAVVSGLWMGIVGRCYGDGGCEWAGVR</sequence>
<name>A0AAE0WPT3_9PEZI</name>
<gene>
    <name evidence="2" type="ORF">LTR78_004393</name>
</gene>
<dbReference type="AlphaFoldDB" id="A0AAE0WPT3"/>
<dbReference type="EMBL" id="JAUTXT010000013">
    <property type="protein sequence ID" value="KAK3675752.1"/>
    <property type="molecule type" value="Genomic_DNA"/>
</dbReference>
<reference evidence="2" key="1">
    <citation type="submission" date="2023-07" db="EMBL/GenBank/DDBJ databases">
        <title>Black Yeasts Isolated from many extreme environments.</title>
        <authorList>
            <person name="Coleine C."/>
            <person name="Stajich J.E."/>
            <person name="Selbmann L."/>
        </authorList>
    </citation>
    <scope>NUCLEOTIDE SEQUENCE</scope>
    <source>
        <strain evidence="2">CCFEE 5485</strain>
    </source>
</reference>
<feature type="compositionally biased region" description="Low complexity" evidence="1">
    <location>
        <begin position="79"/>
        <end position="98"/>
    </location>
</feature>
<feature type="region of interest" description="Disordered" evidence="1">
    <location>
        <begin position="79"/>
        <end position="101"/>
    </location>
</feature>
<protein>
    <submittedName>
        <fullName evidence="2">Uncharacterized protein</fullName>
    </submittedName>
</protein>
<dbReference type="Proteomes" id="UP001274830">
    <property type="component" value="Unassembled WGS sequence"/>
</dbReference>
<comment type="caution">
    <text evidence="2">The sequence shown here is derived from an EMBL/GenBank/DDBJ whole genome shotgun (WGS) entry which is preliminary data.</text>
</comment>
<accession>A0AAE0WPT3</accession>
<organism evidence="2 3">
    <name type="scientific">Recurvomyces mirabilis</name>
    <dbReference type="NCBI Taxonomy" id="574656"/>
    <lineage>
        <taxon>Eukaryota</taxon>
        <taxon>Fungi</taxon>
        <taxon>Dikarya</taxon>
        <taxon>Ascomycota</taxon>
        <taxon>Pezizomycotina</taxon>
        <taxon>Dothideomycetes</taxon>
        <taxon>Dothideomycetidae</taxon>
        <taxon>Mycosphaerellales</taxon>
        <taxon>Teratosphaeriaceae</taxon>
        <taxon>Recurvomyces</taxon>
    </lineage>
</organism>
<keyword evidence="3" id="KW-1185">Reference proteome</keyword>
<proteinExistence type="predicted"/>
<feature type="region of interest" description="Disordered" evidence="1">
    <location>
        <begin position="1"/>
        <end position="26"/>
    </location>
</feature>
<evidence type="ECO:0000313" key="3">
    <source>
        <dbReference type="Proteomes" id="UP001274830"/>
    </source>
</evidence>